<dbReference type="EMBL" id="BAAFZP010000001">
    <property type="protein sequence ID" value="GAB1581112.1"/>
    <property type="molecule type" value="Genomic_DNA"/>
</dbReference>
<dbReference type="InterPro" id="IPR013783">
    <property type="entry name" value="Ig-like_fold"/>
</dbReference>
<dbReference type="InterPro" id="IPR014880">
    <property type="entry name" value="SoxZ_dom"/>
</dbReference>
<dbReference type="Proteomes" id="UP001628091">
    <property type="component" value="Unassembled WGS sequence"/>
</dbReference>
<accession>A0ABQ0GWR3</accession>
<dbReference type="InterPro" id="IPR014756">
    <property type="entry name" value="Ig_E-set"/>
</dbReference>
<dbReference type="Pfam" id="PF08770">
    <property type="entry name" value="SoxZ"/>
    <property type="match status" value="1"/>
</dbReference>
<evidence type="ECO:0000313" key="2">
    <source>
        <dbReference type="EMBL" id="GAB1581112.1"/>
    </source>
</evidence>
<protein>
    <submittedName>
        <fullName evidence="2">Thiosulfate oxidation carrier complex protein SoxZ</fullName>
    </submittedName>
</protein>
<reference evidence="2 3" key="1">
    <citation type="submission" date="2024-10" db="EMBL/GenBank/DDBJ databases">
        <title>Isolation, draft genome sequencing and identification of Phyllobacterium sp. NSA23, isolated from leaf soil.</title>
        <authorList>
            <person name="Akita H."/>
        </authorList>
    </citation>
    <scope>NUCLEOTIDE SEQUENCE [LARGE SCALE GENOMIC DNA]</scope>
    <source>
        <strain evidence="2 3">NSA23</strain>
    </source>
</reference>
<dbReference type="NCBIfam" id="TIGR04490">
    <property type="entry name" value="SoxZ_true"/>
    <property type="match status" value="1"/>
</dbReference>
<feature type="domain" description="Sulphur oxidation protein SoxZ" evidence="1">
    <location>
        <begin position="10"/>
        <end position="102"/>
    </location>
</feature>
<dbReference type="SUPFAM" id="SSF81296">
    <property type="entry name" value="E set domains"/>
    <property type="match status" value="1"/>
</dbReference>
<dbReference type="InterPro" id="IPR030995">
    <property type="entry name" value="SoxZ"/>
</dbReference>
<evidence type="ECO:0000313" key="3">
    <source>
        <dbReference type="Proteomes" id="UP001628091"/>
    </source>
</evidence>
<dbReference type="Gene3D" id="2.60.40.10">
    <property type="entry name" value="Immunoglobulins"/>
    <property type="match status" value="1"/>
</dbReference>
<proteinExistence type="predicted"/>
<gene>
    <name evidence="2" type="primary">soxZ</name>
    <name evidence="2" type="ORF">PPNSA23_10550</name>
</gene>
<dbReference type="RefSeq" id="WP_407864000.1">
    <property type="nucleotide sequence ID" value="NZ_BAAFZP010000001.1"/>
</dbReference>
<keyword evidence="3" id="KW-1185">Reference proteome</keyword>
<comment type="caution">
    <text evidence="2">The sequence shown here is derived from an EMBL/GenBank/DDBJ whole genome shotgun (WGS) entry which is preliminary data.</text>
</comment>
<name>A0ABQ0GWR3_9HYPH</name>
<evidence type="ECO:0000259" key="1">
    <source>
        <dbReference type="Pfam" id="PF08770"/>
    </source>
</evidence>
<organism evidence="2 3">
    <name type="scientific">Phyllobacterium phragmitis</name>
    <dbReference type="NCBI Taxonomy" id="2670329"/>
    <lineage>
        <taxon>Bacteria</taxon>
        <taxon>Pseudomonadati</taxon>
        <taxon>Pseudomonadota</taxon>
        <taxon>Alphaproteobacteria</taxon>
        <taxon>Hyphomicrobiales</taxon>
        <taxon>Phyllobacteriaceae</taxon>
        <taxon>Phyllobacterium</taxon>
    </lineage>
</organism>
<sequence>MMARALVNVPKEARQGEIIEIRAMIAHPMETGYRVGTNGTNIPRDIIRRFACTYNGEEVFRADLHPAVSANPFFAFTLVAVASGTIEFTWTDDAGRTQTASAMITVS</sequence>